<dbReference type="GO" id="GO:0016878">
    <property type="term" value="F:acid-thiol ligase activity"/>
    <property type="evidence" value="ECO:0007669"/>
    <property type="project" value="UniProtKB-ARBA"/>
</dbReference>
<dbReference type="InterPro" id="IPR050237">
    <property type="entry name" value="ATP-dep_AMP-bd_enzyme"/>
</dbReference>
<evidence type="ECO:0000259" key="1">
    <source>
        <dbReference type="Pfam" id="PF00501"/>
    </source>
</evidence>
<dbReference type="Gene3D" id="3.40.50.12780">
    <property type="entry name" value="N-terminal domain of ligase-like"/>
    <property type="match status" value="1"/>
</dbReference>
<dbReference type="SUPFAM" id="SSF56801">
    <property type="entry name" value="Acetyl-CoA synthetase-like"/>
    <property type="match status" value="1"/>
</dbReference>
<organism evidence="2 3">
    <name type="scientific">Microbacterium mitrae</name>
    <dbReference type="NCBI Taxonomy" id="664640"/>
    <lineage>
        <taxon>Bacteria</taxon>
        <taxon>Bacillati</taxon>
        <taxon>Actinomycetota</taxon>
        <taxon>Actinomycetes</taxon>
        <taxon>Micrococcales</taxon>
        <taxon>Microbacteriaceae</taxon>
        <taxon>Microbacterium</taxon>
    </lineage>
</organism>
<comment type="caution">
    <text evidence="2">The sequence shown here is derived from an EMBL/GenBank/DDBJ whole genome shotgun (WGS) entry which is preliminary data.</text>
</comment>
<gene>
    <name evidence="2" type="ORF">FVP60_05265</name>
</gene>
<dbReference type="OrthoDB" id="9803968at2"/>
<dbReference type="InterPro" id="IPR042099">
    <property type="entry name" value="ANL_N_sf"/>
</dbReference>
<dbReference type="InterPro" id="IPR000873">
    <property type="entry name" value="AMP-dep_synth/lig_dom"/>
</dbReference>
<keyword evidence="3" id="KW-1185">Reference proteome</keyword>
<proteinExistence type="predicted"/>
<evidence type="ECO:0000313" key="2">
    <source>
        <dbReference type="EMBL" id="TXK06366.1"/>
    </source>
</evidence>
<protein>
    <submittedName>
        <fullName evidence="2">AMP-binding protein</fullName>
    </submittedName>
</protein>
<feature type="domain" description="AMP-dependent synthetase/ligase" evidence="1">
    <location>
        <begin position="43"/>
        <end position="210"/>
    </location>
</feature>
<dbReference type="PANTHER" id="PTHR43767:SF1">
    <property type="entry name" value="NONRIBOSOMAL PEPTIDE SYNTHASE PES1 (EUROFUNG)-RELATED"/>
    <property type="match status" value="1"/>
</dbReference>
<dbReference type="Gene3D" id="3.30.300.30">
    <property type="match status" value="1"/>
</dbReference>
<dbReference type="PANTHER" id="PTHR43767">
    <property type="entry name" value="LONG-CHAIN-FATTY-ACID--COA LIGASE"/>
    <property type="match status" value="1"/>
</dbReference>
<accession>A0A5C8HQH9</accession>
<dbReference type="AlphaFoldDB" id="A0A5C8HQH9"/>
<name>A0A5C8HQH9_9MICO</name>
<evidence type="ECO:0000313" key="3">
    <source>
        <dbReference type="Proteomes" id="UP000321196"/>
    </source>
</evidence>
<dbReference type="InterPro" id="IPR045851">
    <property type="entry name" value="AMP-bd_C_sf"/>
</dbReference>
<dbReference type="Pfam" id="PF00501">
    <property type="entry name" value="AMP-binding"/>
    <property type="match status" value="1"/>
</dbReference>
<dbReference type="Proteomes" id="UP000321196">
    <property type="component" value="Unassembled WGS sequence"/>
</dbReference>
<reference evidence="2 3" key="1">
    <citation type="submission" date="2019-08" db="EMBL/GenBank/DDBJ databases">
        <authorList>
            <person name="Dong K."/>
        </authorList>
    </citation>
    <scope>NUCLEOTIDE SEQUENCE [LARGE SCALE GENOMIC DNA]</scope>
    <source>
        <strain evidence="2 3">M4-8</strain>
    </source>
</reference>
<dbReference type="EMBL" id="VRSW01000001">
    <property type="protein sequence ID" value="TXK06366.1"/>
    <property type="molecule type" value="Genomic_DNA"/>
</dbReference>
<dbReference type="RefSeq" id="WP_147825171.1">
    <property type="nucleotide sequence ID" value="NZ_BAAARG010000001.1"/>
</dbReference>
<sequence>MTVEVFDTGADPRAVYAAVKCAFNGSGGPVALGGAIEHAEELPAGTIAVVTTSGSTGVPKSVVLSRAALTASAMATMARVGEGAWLLALPATYVAGLQVLARSVIAGHEPTYLDGRFTTDAFIRAAAQMSLVAPGVARYTSLVPAQLLTLLDEAEDPAVVGAARSFAAILVGGQALPEAVLVRATELGLRIVTTYGSSETAGGCVYDNVPLPHVRVRTVEGELQISGPVLADGYWGQQALTDATFVRDDDGTRWYRTGDAGDVIDDLVTVTGRIDNVLISGGVNVSLDAVERAVRGVTGGEGGVIVAVADPRWGQVPVLVVEADRDGLLAEARAAAEAAVGVAGRPARVVVMVPLPTLASGKPDRRAIAARL</sequence>